<reference evidence="2" key="1">
    <citation type="submission" date="2023-04" db="EMBL/GenBank/DDBJ databases">
        <title>Phytophthora fragariaefolia NBRC 109709.</title>
        <authorList>
            <person name="Ichikawa N."/>
            <person name="Sato H."/>
            <person name="Tonouchi N."/>
        </authorList>
    </citation>
    <scope>NUCLEOTIDE SEQUENCE</scope>
    <source>
        <strain evidence="2">NBRC 109709</strain>
    </source>
</reference>
<name>A0A9W6TQR6_9STRA</name>
<comment type="caution">
    <text evidence="2">The sequence shown here is derived from an EMBL/GenBank/DDBJ whole genome shotgun (WGS) entry which is preliminary data.</text>
</comment>
<keyword evidence="3" id="KW-1185">Reference proteome</keyword>
<dbReference type="Proteomes" id="UP001165121">
    <property type="component" value="Unassembled WGS sequence"/>
</dbReference>
<dbReference type="OrthoDB" id="67059at2759"/>
<feature type="compositionally biased region" description="Basic and acidic residues" evidence="1">
    <location>
        <begin position="123"/>
        <end position="133"/>
    </location>
</feature>
<dbReference type="AlphaFoldDB" id="A0A9W6TQR6"/>
<feature type="region of interest" description="Disordered" evidence="1">
    <location>
        <begin position="1"/>
        <end position="36"/>
    </location>
</feature>
<proteinExistence type="predicted"/>
<organism evidence="2 3">
    <name type="scientific">Phytophthora fragariaefolia</name>
    <dbReference type="NCBI Taxonomy" id="1490495"/>
    <lineage>
        <taxon>Eukaryota</taxon>
        <taxon>Sar</taxon>
        <taxon>Stramenopiles</taxon>
        <taxon>Oomycota</taxon>
        <taxon>Peronosporomycetes</taxon>
        <taxon>Peronosporales</taxon>
        <taxon>Peronosporaceae</taxon>
        <taxon>Phytophthora</taxon>
    </lineage>
</organism>
<feature type="compositionally biased region" description="Polar residues" evidence="1">
    <location>
        <begin position="170"/>
        <end position="193"/>
    </location>
</feature>
<feature type="compositionally biased region" description="Basic and acidic residues" evidence="1">
    <location>
        <begin position="154"/>
        <end position="165"/>
    </location>
</feature>
<sequence>MLSKNDPDQTIVDHTGEARTATKKTPSLPDQEIPDDPSMEYVATLQRGPGVIKESLDEIDALIDNSIRLASELPSKDPLGVELSEDMREFVRDYERPLESMLPLSRTTDSWGEDISISMIDDDSSRRSRDVERLSTCSGTETGRQPMNGVRRSRSQETPELDTIREVPCPSNTDSASRSQDTVDSRNGVSKSSRSQKELVPPTEHSDQVCRRGTFQKGSGKNARPSDKRLSGVNFKRSVGPKSRATSATFDQSLADTQNPSHCESYHPGKDHFERKNDRYAALDSSGDVGDYDSHDDIGGCGSDEVARDQFVDSEAGDVSNDVRFRYGNSLPKRVSVDDRGRAINAYEPRLATVERQAATSERLLDVVRCLLFSLE</sequence>
<feature type="compositionally biased region" description="Polar residues" evidence="1">
    <location>
        <begin position="135"/>
        <end position="145"/>
    </location>
</feature>
<gene>
    <name evidence="2" type="ORF">Pfra01_000120400</name>
</gene>
<accession>A0A9W6TQR6</accession>
<feature type="compositionally biased region" description="Basic and acidic residues" evidence="1">
    <location>
        <begin position="264"/>
        <end position="281"/>
    </location>
</feature>
<feature type="compositionally biased region" description="Polar residues" evidence="1">
    <location>
        <begin position="244"/>
        <end position="262"/>
    </location>
</feature>
<dbReference type="EMBL" id="BSXT01000091">
    <property type="protein sequence ID" value="GMF17397.1"/>
    <property type="molecule type" value="Genomic_DNA"/>
</dbReference>
<feature type="region of interest" description="Disordered" evidence="1">
    <location>
        <begin position="122"/>
        <end position="304"/>
    </location>
</feature>
<evidence type="ECO:0000313" key="2">
    <source>
        <dbReference type="EMBL" id="GMF17397.1"/>
    </source>
</evidence>
<evidence type="ECO:0000256" key="1">
    <source>
        <dbReference type="SAM" id="MobiDB-lite"/>
    </source>
</evidence>
<protein>
    <submittedName>
        <fullName evidence="2">Unnamed protein product</fullName>
    </submittedName>
</protein>
<evidence type="ECO:0000313" key="3">
    <source>
        <dbReference type="Proteomes" id="UP001165121"/>
    </source>
</evidence>